<gene>
    <name evidence="1" type="ORF">CRP01_22570</name>
</gene>
<dbReference type="AlphaFoldDB" id="A0A2D0N878"/>
<accession>A0A2D0N878</accession>
<sequence length="303" mass="34692">MNWISIITLVKITATLMLFCILDPLQGQNLILEGEIETNDIDSIEMNIQFQFSPTVEKCLCNYNKEIKYFMCNKSIPQNSRYARVILQAEGYFPFIKNVIIPSGNGQNNATSLIELGNVNLKQKRAFELAILNARTIELRSSSDFILEITIKNNSDNTVPIYDLTLKAEHPTKVHDCRVLKENNPWELLVIDWNLIKNPDKLIQQKYDIGMTEINEEEVKVWAEFRLGFCASSHPHQISLEIPVQYDIGPNAIKRILYKVQEIPLKKEQLLGVPSSLLFWDHLFVGVNLSEKTKGSGLFSVKH</sequence>
<dbReference type="Proteomes" id="UP000223913">
    <property type="component" value="Unassembled WGS sequence"/>
</dbReference>
<protein>
    <submittedName>
        <fullName evidence="1">Uncharacterized protein</fullName>
    </submittedName>
</protein>
<proteinExistence type="predicted"/>
<name>A0A2D0N878_FLAN2</name>
<comment type="caution">
    <text evidence="1">The sequence shown here is derived from an EMBL/GenBank/DDBJ whole genome shotgun (WGS) entry which is preliminary data.</text>
</comment>
<reference evidence="1 2" key="1">
    <citation type="submission" date="2017-10" db="EMBL/GenBank/DDBJ databases">
        <title>The draft genome sequence of Lewinella nigricans NBRC 102662.</title>
        <authorList>
            <person name="Wang K."/>
        </authorList>
    </citation>
    <scope>NUCLEOTIDE SEQUENCE [LARGE SCALE GENOMIC DNA]</scope>
    <source>
        <strain evidence="1 2">NBRC 102662</strain>
    </source>
</reference>
<keyword evidence="2" id="KW-1185">Reference proteome</keyword>
<evidence type="ECO:0000313" key="1">
    <source>
        <dbReference type="EMBL" id="PHN04349.1"/>
    </source>
</evidence>
<evidence type="ECO:0000313" key="2">
    <source>
        <dbReference type="Proteomes" id="UP000223913"/>
    </source>
</evidence>
<organism evidence="1 2">
    <name type="scientific">Flavilitoribacter nigricans (strain ATCC 23147 / DSM 23189 / NBRC 102662 / NCIMB 1420 / SS-2)</name>
    <name type="common">Lewinella nigricans</name>
    <dbReference type="NCBI Taxonomy" id="1122177"/>
    <lineage>
        <taxon>Bacteria</taxon>
        <taxon>Pseudomonadati</taxon>
        <taxon>Bacteroidota</taxon>
        <taxon>Saprospiria</taxon>
        <taxon>Saprospirales</taxon>
        <taxon>Lewinellaceae</taxon>
        <taxon>Flavilitoribacter</taxon>
    </lineage>
</organism>
<dbReference type="RefSeq" id="WP_099152375.1">
    <property type="nucleotide sequence ID" value="NZ_PDUD01000026.1"/>
</dbReference>
<dbReference type="EMBL" id="PDUD01000026">
    <property type="protein sequence ID" value="PHN04349.1"/>
    <property type="molecule type" value="Genomic_DNA"/>
</dbReference>